<dbReference type="Gene3D" id="3.20.70.20">
    <property type="match status" value="1"/>
</dbReference>
<dbReference type="Pfam" id="PF17975">
    <property type="entry name" value="RNR_Alpha"/>
    <property type="match status" value="1"/>
</dbReference>
<keyword evidence="12" id="KW-0676">Redox-active center</keyword>
<evidence type="ECO:0000256" key="14">
    <source>
        <dbReference type="ARBA" id="ARBA00048987"/>
    </source>
</evidence>
<evidence type="ECO:0000256" key="6">
    <source>
        <dbReference type="ARBA" id="ARBA00022628"/>
    </source>
</evidence>
<dbReference type="InterPro" id="IPR054158">
    <property type="entry name" value="RNR-II_ins_dom"/>
</dbReference>
<feature type="domain" description="ATP-cone" evidence="18">
    <location>
        <begin position="1"/>
        <end position="96"/>
    </location>
</feature>
<evidence type="ECO:0000313" key="19">
    <source>
        <dbReference type="EMBL" id="SHJ23257.1"/>
    </source>
</evidence>
<dbReference type="InterPro" id="IPR013345">
    <property type="entry name" value="RTP_Rdtase_AdoCbl-dep"/>
</dbReference>
<evidence type="ECO:0000256" key="10">
    <source>
        <dbReference type="ARBA" id="ARBA00023002"/>
    </source>
</evidence>
<dbReference type="GO" id="GO:0004748">
    <property type="term" value="F:ribonucleoside-diphosphate reductase activity, thioredoxin disulfide as acceptor"/>
    <property type="evidence" value="ECO:0007669"/>
    <property type="project" value="InterPro"/>
</dbReference>
<keyword evidence="9 17" id="KW-0067">ATP-binding</keyword>
<dbReference type="Pfam" id="PF21995">
    <property type="entry name" value="RNR-II_ins_dom"/>
    <property type="match status" value="1"/>
</dbReference>
<keyword evidence="20" id="KW-1185">Reference proteome</keyword>
<dbReference type="RefSeq" id="WP_330389225.1">
    <property type="nucleotide sequence ID" value="NZ_FQYT01000015.1"/>
</dbReference>
<evidence type="ECO:0000256" key="13">
    <source>
        <dbReference type="ARBA" id="ARBA00023285"/>
    </source>
</evidence>
<comment type="cofactor">
    <cofactor evidence="1">
        <name>adenosylcob(III)alamin</name>
        <dbReference type="ChEBI" id="CHEBI:18408"/>
    </cofactor>
</comment>
<feature type="active site" evidence="15">
    <location>
        <position position="476"/>
    </location>
</feature>
<dbReference type="Proteomes" id="UP000184342">
    <property type="component" value="Unassembled WGS sequence"/>
</dbReference>
<dbReference type="InterPro" id="IPR050862">
    <property type="entry name" value="RdRp_reductase_class-2"/>
</dbReference>
<dbReference type="InterPro" id="IPR005144">
    <property type="entry name" value="ATP-cone_dom"/>
</dbReference>
<dbReference type="GO" id="GO:0005524">
    <property type="term" value="F:ATP binding"/>
    <property type="evidence" value="ECO:0007669"/>
    <property type="project" value="UniProtKB-UniRule"/>
</dbReference>
<keyword evidence="11 16" id="KW-1015">Disulfide bond</keyword>
<dbReference type="InterPro" id="IPR040763">
    <property type="entry name" value="RNR_alpha_hel"/>
</dbReference>
<evidence type="ECO:0000256" key="3">
    <source>
        <dbReference type="ARBA" id="ARBA00012275"/>
    </source>
</evidence>
<dbReference type="STRING" id="1122934.SAMN02745691_01572"/>
<evidence type="ECO:0000256" key="15">
    <source>
        <dbReference type="PIRSR" id="PIRSR613345-1"/>
    </source>
</evidence>
<evidence type="ECO:0000256" key="2">
    <source>
        <dbReference type="ARBA" id="ARBA00005654"/>
    </source>
</evidence>
<proteinExistence type="inferred from homology"/>
<evidence type="ECO:0000256" key="9">
    <source>
        <dbReference type="ARBA" id="ARBA00022840"/>
    </source>
</evidence>
<evidence type="ECO:0000256" key="5">
    <source>
        <dbReference type="ARBA" id="ARBA00022533"/>
    </source>
</evidence>
<dbReference type="Gene3D" id="3.90.1390.10">
    <property type="entry name" value="b-12 dependent (class ii) ribonucleotide reductase, chain A, domain 3"/>
    <property type="match status" value="1"/>
</dbReference>
<evidence type="ECO:0000256" key="1">
    <source>
        <dbReference type="ARBA" id="ARBA00001922"/>
    </source>
</evidence>
<feature type="active site" evidence="15">
    <location>
        <position position="478"/>
    </location>
</feature>
<feature type="disulfide bond" description="Redox-active" evidence="16">
    <location>
        <begin position="205"/>
        <end position="487"/>
    </location>
</feature>
<evidence type="ECO:0000256" key="12">
    <source>
        <dbReference type="ARBA" id="ARBA00023284"/>
    </source>
</evidence>
<keyword evidence="6" id="KW-0846">Cobalamin</keyword>
<reference evidence="19 20" key="1">
    <citation type="submission" date="2016-11" db="EMBL/GenBank/DDBJ databases">
        <authorList>
            <person name="Jaros S."/>
            <person name="Januszkiewicz K."/>
            <person name="Wedrychowicz H."/>
        </authorList>
    </citation>
    <scope>NUCLEOTIDE SEQUENCE [LARGE SCALE GENOMIC DNA]</scope>
    <source>
        <strain evidence="19 20">DSM 15970</strain>
    </source>
</reference>
<comment type="catalytic activity">
    <reaction evidence="14">
        <text>a 2'-deoxyribonucleoside 5'-triphosphate + [thioredoxin]-disulfide + H2O = a ribonucleoside 5'-triphosphate + [thioredoxin]-dithiol</text>
        <dbReference type="Rhea" id="RHEA:12701"/>
        <dbReference type="Rhea" id="RHEA-COMP:10698"/>
        <dbReference type="Rhea" id="RHEA-COMP:10700"/>
        <dbReference type="ChEBI" id="CHEBI:15377"/>
        <dbReference type="ChEBI" id="CHEBI:29950"/>
        <dbReference type="ChEBI" id="CHEBI:50058"/>
        <dbReference type="ChEBI" id="CHEBI:61557"/>
        <dbReference type="ChEBI" id="CHEBI:61560"/>
        <dbReference type="EC" id="1.17.4.2"/>
    </reaction>
</comment>
<evidence type="ECO:0000256" key="11">
    <source>
        <dbReference type="ARBA" id="ARBA00023157"/>
    </source>
</evidence>
<dbReference type="PROSITE" id="PS51161">
    <property type="entry name" value="ATP_CONE"/>
    <property type="match status" value="1"/>
</dbReference>
<evidence type="ECO:0000256" key="4">
    <source>
        <dbReference type="ARBA" id="ARBA00021063"/>
    </source>
</evidence>
<dbReference type="GO" id="GO:0006260">
    <property type="term" value="P:DNA replication"/>
    <property type="evidence" value="ECO:0007669"/>
    <property type="project" value="UniProtKB-KW"/>
</dbReference>
<keyword evidence="13" id="KW-0170">Cobalt</keyword>
<evidence type="ECO:0000256" key="8">
    <source>
        <dbReference type="ARBA" id="ARBA00022741"/>
    </source>
</evidence>
<comment type="similarity">
    <text evidence="2">Belongs to the class II ribonucleoside-triphosphate reductase family.</text>
</comment>
<dbReference type="GO" id="GO:0031419">
    <property type="term" value="F:cobalamin binding"/>
    <property type="evidence" value="ECO:0007669"/>
    <property type="project" value="UniProtKB-KW"/>
</dbReference>
<evidence type="ECO:0000313" key="20">
    <source>
        <dbReference type="Proteomes" id="UP000184342"/>
    </source>
</evidence>
<evidence type="ECO:0000256" key="7">
    <source>
        <dbReference type="ARBA" id="ARBA00022705"/>
    </source>
</evidence>
<dbReference type="PANTHER" id="PTHR43371:SF1">
    <property type="entry name" value="RIBONUCLEOSIDE-DIPHOSPHATE REDUCTASE"/>
    <property type="match status" value="1"/>
</dbReference>
<dbReference type="Pfam" id="PF03477">
    <property type="entry name" value="ATP-cone"/>
    <property type="match status" value="1"/>
</dbReference>
<accession>A0A1M6HM61</accession>
<sequence>MKVQKRSRNGQPGAIVDFNGQSIVTAIESAMRETKGGIDHDLSSEIAEKIEKDFEDKKVVSVEEIQDQVESFLMKSARQDVAKKYIIYRENKLKAREAEPKGDTLLTEEFVSGYKHLANPMGQLGQFVYYRTYSRYLESEQRREYWWETVRRAVEYNCSLVRTSRKEAEELYDNIYHMRQFLSGRTLWAGNTPAAKEYPMSNYNCAFEIIDDFSAFEDLFYLLMLGSGVGLRILKEDVARMPKIRTDLEIIHKSYFPRAKSEREDNTSLHFTFNNRAKITVGDSKEGWMQALRYYVDIAYRREYQYIRSIIIDYDNVRPKGEKLKKFGGTASGYESLQIMFEKMDGVLKRAGARNVSSKVKLQPIDCLDIANIIGENVVSGGVRRSSEIMLIDEDDKDCIDAKNNLYQEINGKWFIDISIAHRQMSNNSIYYSHKPTREKIHWQIEKMRYSGEPAWINGEAMNRRSSVTRKGVNPCGEVLLDDKGMCNLTTINVLGFVRDGVLDIPSLLKAQRLSVRAGYRMTCVEMELHKWNEVLQRDKLLGCSLTGWQDMVNATGMTKAEQVQVLEQLRKTAHEEGKEYAHEIGQNEPILYTTVKPEGTLSQLPTVSSGVHFSHAPFYVRRVRISAMDPLVKVCEELEYPVFPEVGQEWETCKTKVVEFPVKAPSGRTKSDVSAIEQLEIYRMFMNHYVDHNCSITVHVRDNEWDDVEQWVWDNWDNQVGLTFLSFEDAFYQLMPYEAVSEEEFNERAAKMRPFIPSLISQYELDEEPDIGSADCHTGVCPVR</sequence>
<evidence type="ECO:0000259" key="18">
    <source>
        <dbReference type="PROSITE" id="PS51161"/>
    </source>
</evidence>
<evidence type="ECO:0000256" key="16">
    <source>
        <dbReference type="PIRSR" id="PIRSR613345-2"/>
    </source>
</evidence>
<keyword evidence="8 17" id="KW-0547">Nucleotide-binding</keyword>
<organism evidence="19 20">
    <name type="scientific">Parasporobacterium paucivorans DSM 15970</name>
    <dbReference type="NCBI Taxonomy" id="1122934"/>
    <lineage>
        <taxon>Bacteria</taxon>
        <taxon>Bacillati</taxon>
        <taxon>Bacillota</taxon>
        <taxon>Clostridia</taxon>
        <taxon>Lachnospirales</taxon>
        <taxon>Lachnospiraceae</taxon>
        <taxon>Parasporobacterium</taxon>
    </lineage>
</organism>
<keyword evidence="5" id="KW-0021">Allosteric enzyme</keyword>
<dbReference type="GO" id="GO:0008998">
    <property type="term" value="F:ribonucleoside-triphosphate reductase (thioredoxin) activity"/>
    <property type="evidence" value="ECO:0007669"/>
    <property type="project" value="UniProtKB-EC"/>
</dbReference>
<dbReference type="EMBL" id="FQYT01000015">
    <property type="protein sequence ID" value="SHJ23257.1"/>
    <property type="molecule type" value="Genomic_DNA"/>
</dbReference>
<name>A0A1M6HM61_9FIRM</name>
<keyword evidence="10" id="KW-0560">Oxidoreductase</keyword>
<dbReference type="AlphaFoldDB" id="A0A1M6HM61"/>
<protein>
    <recommendedName>
        <fullName evidence="4">Adenosylcobalamin-dependent ribonucleoside-triphosphate reductase</fullName>
        <ecNumber evidence="3">1.17.4.2</ecNumber>
    </recommendedName>
</protein>
<dbReference type="Gene3D" id="3.30.1620.10">
    <property type="entry name" value="b-12 dependent (class ii) ribonucleotide reductase, Chain A, Domain 2"/>
    <property type="match status" value="1"/>
</dbReference>
<dbReference type="PANTHER" id="PTHR43371">
    <property type="entry name" value="VITAMIN B12-DEPENDENT RIBONUCLEOTIDE REDUCTASE"/>
    <property type="match status" value="1"/>
</dbReference>
<gene>
    <name evidence="19" type="ORF">SAMN02745691_01572</name>
</gene>
<dbReference type="NCBIfam" id="TIGR02505">
    <property type="entry name" value="RTPR"/>
    <property type="match status" value="1"/>
</dbReference>
<dbReference type="EC" id="1.17.4.2" evidence="3"/>
<dbReference type="SUPFAM" id="SSF51998">
    <property type="entry name" value="PFL-like glycyl radical enzymes"/>
    <property type="match status" value="1"/>
</dbReference>
<keyword evidence="7" id="KW-0235">DNA replication</keyword>
<evidence type="ECO:0000256" key="17">
    <source>
        <dbReference type="PROSITE-ProRule" id="PRU00492"/>
    </source>
</evidence>